<keyword evidence="3" id="KW-1185">Reference proteome</keyword>
<proteinExistence type="predicted"/>
<sequence>MVSADINSNDLIEQLNLEPHLEGGYFCRTFTSGHLSGDRAAMSAIYYLLTQDSPVGHLHSNRSDILHFWQHGSPLYYTLVAPDGSIENVVMGPDLAAGQQLQMLVPGGYWKASELRDGEHGLVSEAVCPGFDFNDHQLANAQEIKKNYPQHWTALRPLISG</sequence>
<dbReference type="InterPro" id="IPR009327">
    <property type="entry name" value="Cupin_DUF985"/>
</dbReference>
<dbReference type="CDD" id="cd06121">
    <property type="entry name" value="cupin_YML079wp"/>
    <property type="match status" value="1"/>
</dbReference>
<dbReference type="InterPro" id="IPR039935">
    <property type="entry name" value="YML079W-like"/>
</dbReference>
<dbReference type="Proteomes" id="UP001557484">
    <property type="component" value="Unassembled WGS sequence"/>
</dbReference>
<reference evidence="2 3" key="1">
    <citation type="journal article" date="2011" name="Int. J. Syst. Evol. Microbiol.">
        <title>Zhongshania antarctica gen. nov., sp. nov. and Zhongshania guokunii sp. nov., gammaproteobacteria respectively isolated from coastal attached (fast) ice and surface seawater of the Antarctic.</title>
        <authorList>
            <person name="Li H.J."/>
            <person name="Zhang X.Y."/>
            <person name="Chen C.X."/>
            <person name="Zhang Y.J."/>
            <person name="Gao Z.M."/>
            <person name="Yu Y."/>
            <person name="Chen X.L."/>
            <person name="Chen B."/>
            <person name="Zhang Y.Z."/>
        </authorList>
    </citation>
    <scope>NUCLEOTIDE SEQUENCE [LARGE SCALE GENOMIC DNA]</scope>
    <source>
        <strain evidence="2 3">R06B22</strain>
    </source>
</reference>
<dbReference type="InterPro" id="IPR011051">
    <property type="entry name" value="RmlC_Cupin_sf"/>
</dbReference>
<protein>
    <submittedName>
        <fullName evidence="2">Cupin domain-containing protein</fullName>
    </submittedName>
</protein>
<accession>A0ABV3TTJ8</accession>
<evidence type="ECO:0000313" key="2">
    <source>
        <dbReference type="EMBL" id="MEX1664288.1"/>
    </source>
</evidence>
<gene>
    <name evidence="2" type="ORF">AB4875_02245</name>
</gene>
<dbReference type="EMBL" id="JBFRYB010000001">
    <property type="protein sequence ID" value="MEX1664288.1"/>
    <property type="molecule type" value="Genomic_DNA"/>
</dbReference>
<dbReference type="PANTHER" id="PTHR33387:SF3">
    <property type="entry name" value="DUF985 DOMAIN-CONTAINING PROTEIN"/>
    <property type="match status" value="1"/>
</dbReference>
<organism evidence="2 3">
    <name type="scientific">Zhongshania arctica</name>
    <dbReference type="NCBI Taxonomy" id="3238302"/>
    <lineage>
        <taxon>Bacteria</taxon>
        <taxon>Pseudomonadati</taxon>
        <taxon>Pseudomonadota</taxon>
        <taxon>Gammaproteobacteria</taxon>
        <taxon>Cellvibrionales</taxon>
        <taxon>Spongiibacteraceae</taxon>
        <taxon>Zhongshania</taxon>
    </lineage>
</organism>
<evidence type="ECO:0000259" key="1">
    <source>
        <dbReference type="Pfam" id="PF06172"/>
    </source>
</evidence>
<name>A0ABV3TTJ8_9GAMM</name>
<dbReference type="PANTHER" id="PTHR33387">
    <property type="entry name" value="RMLC-LIKE JELLY ROLL FOLD PROTEIN"/>
    <property type="match status" value="1"/>
</dbReference>
<dbReference type="SUPFAM" id="SSF51182">
    <property type="entry name" value="RmlC-like cupins"/>
    <property type="match status" value="1"/>
</dbReference>
<dbReference type="Gene3D" id="2.60.120.10">
    <property type="entry name" value="Jelly Rolls"/>
    <property type="match status" value="1"/>
</dbReference>
<dbReference type="RefSeq" id="WP_368374412.1">
    <property type="nucleotide sequence ID" value="NZ_JBFRYB010000001.1"/>
</dbReference>
<feature type="domain" description="DUF985" evidence="1">
    <location>
        <begin position="10"/>
        <end position="139"/>
    </location>
</feature>
<dbReference type="InterPro" id="IPR014710">
    <property type="entry name" value="RmlC-like_jellyroll"/>
</dbReference>
<evidence type="ECO:0000313" key="3">
    <source>
        <dbReference type="Proteomes" id="UP001557484"/>
    </source>
</evidence>
<comment type="caution">
    <text evidence="2">The sequence shown here is derived from an EMBL/GenBank/DDBJ whole genome shotgun (WGS) entry which is preliminary data.</text>
</comment>
<dbReference type="Pfam" id="PF06172">
    <property type="entry name" value="Cupin_5"/>
    <property type="match status" value="1"/>
</dbReference>